<organism evidence="1 2">
    <name type="scientific">Aspergillus tanneri</name>
    <dbReference type="NCBI Taxonomy" id="1220188"/>
    <lineage>
        <taxon>Eukaryota</taxon>
        <taxon>Fungi</taxon>
        <taxon>Dikarya</taxon>
        <taxon>Ascomycota</taxon>
        <taxon>Pezizomycotina</taxon>
        <taxon>Eurotiomycetes</taxon>
        <taxon>Eurotiomycetidae</taxon>
        <taxon>Eurotiales</taxon>
        <taxon>Aspergillaceae</taxon>
        <taxon>Aspergillus</taxon>
        <taxon>Aspergillus subgen. Circumdati</taxon>
    </lineage>
</organism>
<dbReference type="Proteomes" id="UP000324241">
    <property type="component" value="Unassembled WGS sequence"/>
</dbReference>
<name>A0A5M9NCT2_9EURO</name>
<reference evidence="1 2" key="1">
    <citation type="submission" date="2019-08" db="EMBL/GenBank/DDBJ databases">
        <title>The genome sequence of a newly discovered highly antifungal drug resistant Aspergillus species, Aspergillus tanneri NIH 1004.</title>
        <authorList>
            <person name="Mounaud S."/>
            <person name="Singh I."/>
            <person name="Joardar V."/>
            <person name="Pakala S."/>
            <person name="Pakala S."/>
            <person name="Venepally P."/>
            <person name="Chung J.K."/>
            <person name="Losada L."/>
            <person name="Nierman W.C."/>
        </authorList>
    </citation>
    <scope>NUCLEOTIDE SEQUENCE [LARGE SCALE GENOMIC DNA]</scope>
    <source>
        <strain evidence="1 2">NIH1004</strain>
    </source>
</reference>
<dbReference type="VEuPathDB" id="FungiDB:EYZ11_002868"/>
<gene>
    <name evidence="1" type="ORF">ATNIH1004_001301</name>
</gene>
<evidence type="ECO:0000313" key="2">
    <source>
        <dbReference type="Proteomes" id="UP000324241"/>
    </source>
</evidence>
<accession>A0A5M9NCT2</accession>
<evidence type="ECO:0000313" key="1">
    <source>
        <dbReference type="EMBL" id="KAA8652397.1"/>
    </source>
</evidence>
<proteinExistence type="predicted"/>
<dbReference type="EMBL" id="QUQM01000002">
    <property type="protein sequence ID" value="KAA8652397.1"/>
    <property type="molecule type" value="Genomic_DNA"/>
</dbReference>
<dbReference type="OrthoDB" id="5863171at2759"/>
<dbReference type="RefSeq" id="XP_033431758.1">
    <property type="nucleotide sequence ID" value="XM_033566001.1"/>
</dbReference>
<protein>
    <submittedName>
        <fullName evidence="1">Uncharacterized protein</fullName>
    </submittedName>
</protein>
<dbReference type="GeneID" id="54324003"/>
<sequence>MFGLVPLMQSDAYKACPTPNAMLGYGYRAEHFWYGIEKFAPKAIIVDSGSIDGGPHADPTSLLSQDDPSPHRVCWGDGSDKHVQKMFEIVQEIAAQESFSFKVATISAGIQRHLLNERITCQKVAPCGLVEELMVESADRAIDGESRTYHPQLFTKTLELSPDIILGGRCYDPAPFAAFSIYHGGRSMIATMREDSFDLTPLSPKERCTPLSVAAHTLYEKTRPDRLPGPGGVLVLDNTSYEQLTEKTLEGVEKLGYGTIFIGGIRDPILIGQINDFLADVRAYTQNLFPQLDQTFQ</sequence>
<dbReference type="AlphaFoldDB" id="A0A5M9NCT2"/>
<comment type="caution">
    <text evidence="1">The sequence shown here is derived from an EMBL/GenBank/DDBJ whole genome shotgun (WGS) entry which is preliminary data.</text>
</comment>
<dbReference type="VEuPathDB" id="FungiDB:EYZ11_002882"/>